<dbReference type="InterPro" id="IPR010648">
    <property type="entry name" value="UPF0270"/>
</dbReference>
<gene>
    <name evidence="2" type="ORF">ACD661_12160</name>
</gene>
<dbReference type="Proteomes" id="UP001615550">
    <property type="component" value="Unassembled WGS sequence"/>
</dbReference>
<sequence>MIEIDPTLLSEEALDNLIIEVITRQGTDYGEHEMEIQTKKKQLVHNLQSGNAIIVFSSKENCCDIITREEFLKLNP</sequence>
<dbReference type="SUPFAM" id="SSF118001">
    <property type="entry name" value="YehU-like"/>
    <property type="match status" value="1"/>
</dbReference>
<evidence type="ECO:0000313" key="3">
    <source>
        <dbReference type="Proteomes" id="UP001615550"/>
    </source>
</evidence>
<name>A0ABW8DAV4_9GAMM</name>
<dbReference type="RefSeq" id="WP_400188136.1">
    <property type="nucleotide sequence ID" value="NZ_JBGORX010000005.1"/>
</dbReference>
<reference evidence="2 3" key="1">
    <citation type="submission" date="2024-08" db="EMBL/GenBank/DDBJ databases">
        <title>Draft Genome Sequence of Legionella lytica strain DSB2004, Isolated From a Fire Sprinkler System.</title>
        <authorList>
            <person name="Everhart A.D."/>
            <person name="Kidane D.T."/>
            <person name="Farone A.L."/>
            <person name="Farone M.B."/>
        </authorList>
    </citation>
    <scope>NUCLEOTIDE SEQUENCE [LARGE SCALE GENOMIC DNA]</scope>
    <source>
        <strain evidence="2 3">DSB2004</strain>
    </source>
</reference>
<comment type="caution">
    <text evidence="2">The sequence shown here is derived from an EMBL/GenBank/DDBJ whole genome shotgun (WGS) entry which is preliminary data.</text>
</comment>
<dbReference type="InterPro" id="IPR036685">
    <property type="entry name" value="YehU-like_sf"/>
</dbReference>
<keyword evidence="3" id="KW-1185">Reference proteome</keyword>
<proteinExistence type="inferred from homology"/>
<dbReference type="Gene3D" id="1.10.10.610">
    <property type="entry name" value="YehU-like"/>
    <property type="match status" value="1"/>
</dbReference>
<evidence type="ECO:0000313" key="2">
    <source>
        <dbReference type="EMBL" id="MFJ1269312.1"/>
    </source>
</evidence>
<comment type="similarity">
    <text evidence="1">Belongs to the UPF0270 family.</text>
</comment>
<evidence type="ECO:0000256" key="1">
    <source>
        <dbReference type="ARBA" id="ARBA00006450"/>
    </source>
</evidence>
<organism evidence="2 3">
    <name type="scientific">Legionella lytica</name>
    <dbReference type="NCBI Taxonomy" id="96232"/>
    <lineage>
        <taxon>Bacteria</taxon>
        <taxon>Pseudomonadati</taxon>
        <taxon>Pseudomonadota</taxon>
        <taxon>Gammaproteobacteria</taxon>
        <taxon>Legionellales</taxon>
        <taxon>Legionellaceae</taxon>
        <taxon>Legionella</taxon>
    </lineage>
</organism>
<dbReference type="EMBL" id="JBGORX010000005">
    <property type="protein sequence ID" value="MFJ1269312.1"/>
    <property type="molecule type" value="Genomic_DNA"/>
</dbReference>
<accession>A0ABW8DAV4</accession>
<dbReference type="Pfam" id="PF06794">
    <property type="entry name" value="UPF0270"/>
    <property type="match status" value="1"/>
</dbReference>
<protein>
    <submittedName>
        <fullName evidence="2">YheU family protein</fullName>
    </submittedName>
</protein>